<gene>
    <name evidence="1" type="ORF">BO83DRAFT_421634</name>
</gene>
<evidence type="ECO:0000313" key="1">
    <source>
        <dbReference type="EMBL" id="PWY62570.1"/>
    </source>
</evidence>
<evidence type="ECO:0000313" key="2">
    <source>
        <dbReference type="Proteomes" id="UP000246171"/>
    </source>
</evidence>
<accession>A0A317URA1</accession>
<dbReference type="VEuPathDB" id="FungiDB:BO83DRAFT_421634"/>
<proteinExistence type="predicted"/>
<name>A0A317URA1_ASPEC</name>
<dbReference type="GeneID" id="37056966"/>
<protein>
    <submittedName>
        <fullName evidence="1">Uncharacterized protein</fullName>
    </submittedName>
</protein>
<keyword evidence="2" id="KW-1185">Reference proteome</keyword>
<organism evidence="1 2">
    <name type="scientific">Aspergillus eucalypticola (strain CBS 122712 / IBT 29274)</name>
    <dbReference type="NCBI Taxonomy" id="1448314"/>
    <lineage>
        <taxon>Eukaryota</taxon>
        <taxon>Fungi</taxon>
        <taxon>Dikarya</taxon>
        <taxon>Ascomycota</taxon>
        <taxon>Pezizomycotina</taxon>
        <taxon>Eurotiomycetes</taxon>
        <taxon>Eurotiomycetidae</taxon>
        <taxon>Eurotiales</taxon>
        <taxon>Aspergillaceae</taxon>
        <taxon>Aspergillus</taxon>
        <taxon>Aspergillus subgen. Circumdati</taxon>
    </lineage>
</organism>
<comment type="caution">
    <text evidence="1">The sequence shown here is derived from an EMBL/GenBank/DDBJ whole genome shotgun (WGS) entry which is preliminary data.</text>
</comment>
<dbReference type="AlphaFoldDB" id="A0A317URA1"/>
<sequence length="157" mass="17684">MTSQLASTGRVTDVSGVWRAVICRLIATSAQFSRGSKWDQIVVAALLKQTLLAVPTPPAAYCMMPEFPRVLPRITWFGGMQGEKGRRRGRSMVNGENITASQDYRKWDTPRLVQHYHFYPAIVLSYLTARRHMYSIICKPSQAEPTTQSTNQPTNIP</sequence>
<dbReference type="EMBL" id="MSFU01000044">
    <property type="protein sequence ID" value="PWY62570.1"/>
    <property type="molecule type" value="Genomic_DNA"/>
</dbReference>
<reference evidence="1" key="1">
    <citation type="submission" date="2016-12" db="EMBL/GenBank/DDBJ databases">
        <title>The genomes of Aspergillus section Nigri reveals drivers in fungal speciation.</title>
        <authorList>
            <consortium name="DOE Joint Genome Institute"/>
            <person name="Vesth T.C."/>
            <person name="Nybo J."/>
            <person name="Theobald S."/>
            <person name="Brandl J."/>
            <person name="Frisvad J.C."/>
            <person name="Nielsen K.F."/>
            <person name="Lyhne E.K."/>
            <person name="Kogle M.E."/>
            <person name="Kuo A."/>
            <person name="Riley R."/>
            <person name="Clum A."/>
            <person name="Nolan M."/>
            <person name="Lipzen A."/>
            <person name="Salamov A."/>
            <person name="Henrissat B."/>
            <person name="Wiebenga A."/>
            <person name="De vries R.P."/>
            <person name="Grigoriev I.V."/>
            <person name="Mortensen U.H."/>
            <person name="Andersen M.R."/>
            <person name="Baker S.E."/>
        </authorList>
    </citation>
    <scope>NUCLEOTIDE SEQUENCE</scope>
    <source>
        <strain evidence="1">CBS 122712</strain>
    </source>
</reference>
<dbReference type="RefSeq" id="XP_025382453.1">
    <property type="nucleotide sequence ID" value="XM_025535004.1"/>
</dbReference>
<dbReference type="Proteomes" id="UP000246171">
    <property type="component" value="Unassembled WGS sequence"/>
</dbReference>